<reference evidence="2" key="1">
    <citation type="submission" date="2022-01" db="EMBL/GenBank/DDBJ databases">
        <title>Genome Sequence Resource for Two Populations of Ditylenchus destructor, the Migratory Endoparasitic Phytonematode.</title>
        <authorList>
            <person name="Zhang H."/>
            <person name="Lin R."/>
            <person name="Xie B."/>
        </authorList>
    </citation>
    <scope>NUCLEOTIDE SEQUENCE</scope>
    <source>
        <strain evidence="2">BazhouSP</strain>
    </source>
</reference>
<dbReference type="Proteomes" id="UP001201812">
    <property type="component" value="Unassembled WGS sequence"/>
</dbReference>
<accession>A0AAD4NBP1</accession>
<organism evidence="2 3">
    <name type="scientific">Ditylenchus destructor</name>
    <dbReference type="NCBI Taxonomy" id="166010"/>
    <lineage>
        <taxon>Eukaryota</taxon>
        <taxon>Metazoa</taxon>
        <taxon>Ecdysozoa</taxon>
        <taxon>Nematoda</taxon>
        <taxon>Chromadorea</taxon>
        <taxon>Rhabditida</taxon>
        <taxon>Tylenchina</taxon>
        <taxon>Tylenchomorpha</taxon>
        <taxon>Sphaerularioidea</taxon>
        <taxon>Anguinidae</taxon>
        <taxon>Anguininae</taxon>
        <taxon>Ditylenchus</taxon>
    </lineage>
</organism>
<protein>
    <submittedName>
        <fullName evidence="2">Transposase IS4 domain-containing protein</fullName>
    </submittedName>
</protein>
<comment type="caution">
    <text evidence="2">The sequence shown here is derived from an EMBL/GenBank/DDBJ whole genome shotgun (WGS) entry which is preliminary data.</text>
</comment>
<keyword evidence="3" id="KW-1185">Reference proteome</keyword>
<dbReference type="GO" id="GO:0043565">
    <property type="term" value="F:sequence-specific DNA binding"/>
    <property type="evidence" value="ECO:0007669"/>
    <property type="project" value="TreeGrafter"/>
</dbReference>
<evidence type="ECO:0000259" key="1">
    <source>
        <dbReference type="Pfam" id="PF13843"/>
    </source>
</evidence>
<dbReference type="EMBL" id="JAKKPZ010000007">
    <property type="protein sequence ID" value="KAI1718995.1"/>
    <property type="molecule type" value="Genomic_DNA"/>
</dbReference>
<dbReference type="InterPro" id="IPR052638">
    <property type="entry name" value="PiggyBac_TE-derived"/>
</dbReference>
<proteinExistence type="predicted"/>
<feature type="domain" description="PiggyBac transposable element-derived protein" evidence="1">
    <location>
        <begin position="171"/>
        <end position="301"/>
    </location>
</feature>
<gene>
    <name evidence="2" type="ORF">DdX_06112</name>
</gene>
<dbReference type="AlphaFoldDB" id="A0AAD4NBP1"/>
<evidence type="ECO:0000313" key="2">
    <source>
        <dbReference type="EMBL" id="KAI1718995.1"/>
    </source>
</evidence>
<name>A0AAD4NBP1_9BILA</name>
<dbReference type="PANTHER" id="PTHR47055">
    <property type="entry name" value="DDE_TNP_1_7 DOMAIN-CONTAINING PROTEIN"/>
    <property type="match status" value="1"/>
</dbReference>
<evidence type="ECO:0000313" key="3">
    <source>
        <dbReference type="Proteomes" id="UP001201812"/>
    </source>
</evidence>
<sequence>MMESSSIGSHNLDTTGYTCWLRFLNYFLRPPQIFPNMAHFRKTMNVEQALEYLEELDLDDAIVGADVFLEPPTNENVSDEDSADEDIGGNMDNLNRNQLLANAELRVQAREGHLDDLFEEDNAAPTDVDPPGPLTYPPLPTQLKWSKRGSFADLNAGDIDNAHLDQLTYHTPVQMFELFFSDDLYNMMKVQSELYAISLHKKFTVTIDELKAFIGIMLLSGYMDLPKWRMMWEQGSETHVPMVSEAMRRNRFEEIKRYLHFNENANLDITDKFSKVRPLLDHVNARYKEYAVLERKLAVDER</sequence>
<dbReference type="InterPro" id="IPR029526">
    <property type="entry name" value="PGBD"/>
</dbReference>
<dbReference type="Pfam" id="PF13843">
    <property type="entry name" value="DDE_Tnp_1_7"/>
    <property type="match status" value="1"/>
</dbReference>
<dbReference type="PANTHER" id="PTHR47055:SF3">
    <property type="entry name" value="PHORBOL-ESTER_DAG-TYPE DOMAIN-CONTAINING PROTEIN"/>
    <property type="match status" value="1"/>
</dbReference>